<reference evidence="1 2" key="1">
    <citation type="journal article" date="2023" name="ACS Omega">
        <title>Identification of the Neoaspergillic Acid Biosynthesis Gene Cluster by Establishing an In Vitro CRISPR-Ribonucleoprotein Genetic System in Aspergillus melleus.</title>
        <authorList>
            <person name="Yuan B."/>
            <person name="Grau M.F."/>
            <person name="Murata R.M."/>
            <person name="Torok T."/>
            <person name="Venkateswaran K."/>
            <person name="Stajich J.E."/>
            <person name="Wang C.C.C."/>
        </authorList>
    </citation>
    <scope>NUCLEOTIDE SEQUENCE [LARGE SCALE GENOMIC DNA]</scope>
    <source>
        <strain evidence="1 2">IMV 1140</strain>
    </source>
</reference>
<organism evidence="1 2">
    <name type="scientific">Aspergillus melleus</name>
    <dbReference type="NCBI Taxonomy" id="138277"/>
    <lineage>
        <taxon>Eukaryota</taxon>
        <taxon>Fungi</taxon>
        <taxon>Dikarya</taxon>
        <taxon>Ascomycota</taxon>
        <taxon>Pezizomycotina</taxon>
        <taxon>Eurotiomycetes</taxon>
        <taxon>Eurotiomycetidae</taxon>
        <taxon>Eurotiales</taxon>
        <taxon>Aspergillaceae</taxon>
        <taxon>Aspergillus</taxon>
        <taxon>Aspergillus subgen. Circumdati</taxon>
    </lineage>
</organism>
<sequence length="324" mass="34642">MTQGHYYHPHHRRTLSGSNVPKVRTARPTLHRKGTSFVNHSIAKLGSGNTRRCQSEDDRQLDMAASFLNFCAMCERQITVPDNSLLYCSESCRRKDSHKPLSASFSSSSSMSSSSTPPTSPPMSPRIIVAPMTPTKVPMSTPAIRIPGEFNDSKTDQDPSEWKPVIPASSSGTSPLASSDAWNYLSQFHGGEAALIRRPKADRHSSTSLSTLMSAPGPIPSLAHTPSTVASSVSSSASDYMSYVPDSAFRPLPPRHNPSFSSSACATKGVELVVPHVKIQADDAPVDATRGSIFPANSSLWDDAPNQKVPLASAEIGIAAQPSS</sequence>
<name>A0ACC3BCZ1_9EURO</name>
<evidence type="ECO:0000313" key="2">
    <source>
        <dbReference type="Proteomes" id="UP001177260"/>
    </source>
</evidence>
<keyword evidence="2" id="KW-1185">Reference proteome</keyword>
<proteinExistence type="predicted"/>
<evidence type="ECO:0000313" key="1">
    <source>
        <dbReference type="EMBL" id="KAK1148347.1"/>
    </source>
</evidence>
<gene>
    <name evidence="1" type="ORF">N8T08_010158</name>
</gene>
<dbReference type="Proteomes" id="UP001177260">
    <property type="component" value="Unassembled WGS sequence"/>
</dbReference>
<dbReference type="EMBL" id="JAOPJF010000008">
    <property type="protein sequence ID" value="KAK1148347.1"/>
    <property type="molecule type" value="Genomic_DNA"/>
</dbReference>
<protein>
    <submittedName>
        <fullName evidence="1">Uncharacterized protein</fullName>
    </submittedName>
</protein>
<comment type="caution">
    <text evidence="1">The sequence shown here is derived from an EMBL/GenBank/DDBJ whole genome shotgun (WGS) entry which is preliminary data.</text>
</comment>
<accession>A0ACC3BCZ1</accession>